<feature type="transmembrane region" description="Helical" evidence="1">
    <location>
        <begin position="33"/>
        <end position="59"/>
    </location>
</feature>
<evidence type="ECO:0000313" key="2">
    <source>
        <dbReference type="EMBL" id="KAG9334172.1"/>
    </source>
</evidence>
<name>A0A8T2N926_9TELE</name>
<accession>A0A8T2N926</accession>
<sequence>MVSRAECWTDPQLLNTTLHLEPPQQKAHLCFRYLLKCVVVAALGPAGFWGVLVCVGVGVRVRVGVRPAALPTSSPLTLRTQLRPPCRRSLLRQRGVLWSAADEGPNRGAAVESGPVTATSACHHGYCCHGALPMYWQPLRLQGWPIVLCLWRAERLESPPPALLPWEESAVGPALSLAVHCRQTGQSPLERWGASWWQSEHSGGGSCGRSRAL</sequence>
<evidence type="ECO:0000313" key="3">
    <source>
        <dbReference type="Proteomes" id="UP000824540"/>
    </source>
</evidence>
<proteinExistence type="predicted"/>
<gene>
    <name evidence="2" type="ORF">JZ751_008531</name>
</gene>
<dbReference type="AlphaFoldDB" id="A0A8T2N926"/>
<dbReference type="Proteomes" id="UP000824540">
    <property type="component" value="Unassembled WGS sequence"/>
</dbReference>
<comment type="caution">
    <text evidence="2">The sequence shown here is derived from an EMBL/GenBank/DDBJ whole genome shotgun (WGS) entry which is preliminary data.</text>
</comment>
<keyword evidence="1" id="KW-1133">Transmembrane helix</keyword>
<keyword evidence="1" id="KW-0472">Membrane</keyword>
<dbReference type="EMBL" id="JAFBMS010000160">
    <property type="protein sequence ID" value="KAG9334172.1"/>
    <property type="molecule type" value="Genomic_DNA"/>
</dbReference>
<organism evidence="2 3">
    <name type="scientific">Albula glossodonta</name>
    <name type="common">roundjaw bonefish</name>
    <dbReference type="NCBI Taxonomy" id="121402"/>
    <lineage>
        <taxon>Eukaryota</taxon>
        <taxon>Metazoa</taxon>
        <taxon>Chordata</taxon>
        <taxon>Craniata</taxon>
        <taxon>Vertebrata</taxon>
        <taxon>Euteleostomi</taxon>
        <taxon>Actinopterygii</taxon>
        <taxon>Neopterygii</taxon>
        <taxon>Teleostei</taxon>
        <taxon>Albuliformes</taxon>
        <taxon>Albulidae</taxon>
        <taxon>Albula</taxon>
    </lineage>
</organism>
<reference evidence="2" key="1">
    <citation type="thesis" date="2021" institute="BYU ScholarsArchive" country="Provo, UT, USA">
        <title>Applications of and Algorithms for Genome Assembly and Genomic Analyses with an Emphasis on Marine Teleosts.</title>
        <authorList>
            <person name="Pickett B.D."/>
        </authorList>
    </citation>
    <scope>NUCLEOTIDE SEQUENCE</scope>
    <source>
        <strain evidence="2">HI-2016</strain>
    </source>
</reference>
<keyword evidence="1" id="KW-0812">Transmembrane</keyword>
<protein>
    <submittedName>
        <fullName evidence="2">Uncharacterized protein</fullName>
    </submittedName>
</protein>
<keyword evidence="3" id="KW-1185">Reference proteome</keyword>
<evidence type="ECO:0000256" key="1">
    <source>
        <dbReference type="SAM" id="Phobius"/>
    </source>
</evidence>